<evidence type="ECO:0000256" key="3">
    <source>
        <dbReference type="PROSITE-ProRule" id="PRU00023"/>
    </source>
</evidence>
<keyword evidence="2 3" id="KW-0040">ANK repeat</keyword>
<feature type="repeat" description="ANK" evidence="3">
    <location>
        <begin position="71"/>
        <end position="103"/>
    </location>
</feature>
<dbReference type="PANTHER" id="PTHR24198:SF165">
    <property type="entry name" value="ANKYRIN REPEAT-CONTAINING PROTEIN-RELATED"/>
    <property type="match status" value="1"/>
</dbReference>
<evidence type="ECO:0000256" key="2">
    <source>
        <dbReference type="ARBA" id="ARBA00023043"/>
    </source>
</evidence>
<evidence type="ECO:0000313" key="4">
    <source>
        <dbReference type="EMBL" id="KAL3383558.1"/>
    </source>
</evidence>
<evidence type="ECO:0000313" key="5">
    <source>
        <dbReference type="Proteomes" id="UP001627154"/>
    </source>
</evidence>
<dbReference type="Pfam" id="PF12796">
    <property type="entry name" value="Ank_2"/>
    <property type="match status" value="1"/>
</dbReference>
<comment type="caution">
    <text evidence="4">The sequence shown here is derived from an EMBL/GenBank/DDBJ whole genome shotgun (WGS) entry which is preliminary data.</text>
</comment>
<name>A0ABD2VSA0_9HYME</name>
<dbReference type="InterPro" id="IPR002110">
    <property type="entry name" value="Ankyrin_rpt"/>
</dbReference>
<dbReference type="EMBL" id="JBJJXI010000189">
    <property type="protein sequence ID" value="KAL3383558.1"/>
    <property type="molecule type" value="Genomic_DNA"/>
</dbReference>
<dbReference type="PROSITE" id="PS50297">
    <property type="entry name" value="ANK_REP_REGION"/>
    <property type="match status" value="1"/>
</dbReference>
<keyword evidence="1" id="KW-0677">Repeat</keyword>
<accession>A0ABD2VSA0</accession>
<dbReference type="SUPFAM" id="SSF48403">
    <property type="entry name" value="Ankyrin repeat"/>
    <property type="match status" value="1"/>
</dbReference>
<proteinExistence type="predicted"/>
<dbReference type="PROSITE" id="PS50088">
    <property type="entry name" value="ANK_REPEAT"/>
    <property type="match status" value="1"/>
</dbReference>
<gene>
    <name evidence="4" type="ORF">TKK_020546</name>
</gene>
<dbReference type="Proteomes" id="UP001627154">
    <property type="component" value="Unassembled WGS sequence"/>
</dbReference>
<evidence type="ECO:0000256" key="1">
    <source>
        <dbReference type="ARBA" id="ARBA00022737"/>
    </source>
</evidence>
<dbReference type="InterPro" id="IPR036770">
    <property type="entry name" value="Ankyrin_rpt-contain_sf"/>
</dbReference>
<dbReference type="SMART" id="SM00248">
    <property type="entry name" value="ANK"/>
    <property type="match status" value="3"/>
</dbReference>
<organism evidence="4 5">
    <name type="scientific">Trichogramma kaykai</name>
    <dbReference type="NCBI Taxonomy" id="54128"/>
    <lineage>
        <taxon>Eukaryota</taxon>
        <taxon>Metazoa</taxon>
        <taxon>Ecdysozoa</taxon>
        <taxon>Arthropoda</taxon>
        <taxon>Hexapoda</taxon>
        <taxon>Insecta</taxon>
        <taxon>Pterygota</taxon>
        <taxon>Neoptera</taxon>
        <taxon>Endopterygota</taxon>
        <taxon>Hymenoptera</taxon>
        <taxon>Apocrita</taxon>
        <taxon>Proctotrupomorpha</taxon>
        <taxon>Chalcidoidea</taxon>
        <taxon>Trichogrammatidae</taxon>
        <taxon>Trichogramma</taxon>
    </lineage>
</organism>
<sequence>MHQKNLSSLARGTKWDTIIRDLFRIYNRFDVNYTDESGLSHFHVACVSGYLYVVKKLFKLVQDPNFPVQETGDSPLHLALRYGKKKVAEWLLRRGTEPNFVNAEGFTPLHMICVGGNDDDLAEMLFKFSNDKHTPIHIDAGPFG</sequence>
<protein>
    <submittedName>
        <fullName evidence="4">Uncharacterized protein</fullName>
    </submittedName>
</protein>
<dbReference type="Gene3D" id="1.25.40.20">
    <property type="entry name" value="Ankyrin repeat-containing domain"/>
    <property type="match status" value="1"/>
</dbReference>
<reference evidence="4 5" key="1">
    <citation type="journal article" date="2024" name="bioRxiv">
        <title>A reference genome for Trichogramma kaykai: A tiny desert-dwelling parasitoid wasp with competing sex-ratio distorters.</title>
        <authorList>
            <person name="Culotta J."/>
            <person name="Lindsey A.R."/>
        </authorList>
    </citation>
    <scope>NUCLEOTIDE SEQUENCE [LARGE SCALE GENOMIC DNA]</scope>
    <source>
        <strain evidence="4 5">KSX58</strain>
    </source>
</reference>
<dbReference type="AlphaFoldDB" id="A0ABD2VSA0"/>
<dbReference type="PANTHER" id="PTHR24198">
    <property type="entry name" value="ANKYRIN REPEAT AND PROTEIN KINASE DOMAIN-CONTAINING PROTEIN"/>
    <property type="match status" value="1"/>
</dbReference>
<keyword evidence="5" id="KW-1185">Reference proteome</keyword>